<dbReference type="Gene3D" id="3.80.10.10">
    <property type="entry name" value="Ribonuclease Inhibitor"/>
    <property type="match status" value="1"/>
</dbReference>
<evidence type="ECO:0000256" key="3">
    <source>
        <dbReference type="ARBA" id="ARBA00022729"/>
    </source>
</evidence>
<dbReference type="GO" id="GO:0038023">
    <property type="term" value="F:signaling receptor activity"/>
    <property type="evidence" value="ECO:0007669"/>
    <property type="project" value="TreeGrafter"/>
</dbReference>
<feature type="domain" description="TIR" evidence="7">
    <location>
        <begin position="166"/>
        <end position="308"/>
    </location>
</feature>
<comment type="subcellular location">
    <subcellularLocation>
        <location evidence="1">Membrane</location>
        <topology evidence="1">Single-pass membrane protein</topology>
    </subcellularLocation>
</comment>
<proteinExistence type="predicted"/>
<keyword evidence="4 6" id="KW-1133">Transmembrane helix</keyword>
<dbReference type="Gene3D" id="3.40.50.10140">
    <property type="entry name" value="Toll/interleukin-1 receptor homology (TIR) domain"/>
    <property type="match status" value="1"/>
</dbReference>
<dbReference type="PROSITE" id="PS50104">
    <property type="entry name" value="TIR"/>
    <property type="match status" value="1"/>
</dbReference>
<evidence type="ECO:0000313" key="8">
    <source>
        <dbReference type="EMBL" id="KAK3085566.1"/>
    </source>
</evidence>
<protein>
    <recommendedName>
        <fullName evidence="7">TIR domain-containing protein</fullName>
    </recommendedName>
</protein>
<evidence type="ECO:0000256" key="4">
    <source>
        <dbReference type="ARBA" id="ARBA00022989"/>
    </source>
</evidence>
<keyword evidence="9" id="KW-1185">Reference proteome</keyword>
<name>A0AA88XHS1_PINIB</name>
<evidence type="ECO:0000256" key="5">
    <source>
        <dbReference type="ARBA" id="ARBA00023136"/>
    </source>
</evidence>
<dbReference type="PANTHER" id="PTHR24365">
    <property type="entry name" value="TOLL-LIKE RECEPTOR"/>
    <property type="match status" value="1"/>
</dbReference>
<dbReference type="SUPFAM" id="SSF52058">
    <property type="entry name" value="L domain-like"/>
    <property type="match status" value="1"/>
</dbReference>
<dbReference type="InterPro" id="IPR032675">
    <property type="entry name" value="LRR_dom_sf"/>
</dbReference>
<evidence type="ECO:0000256" key="1">
    <source>
        <dbReference type="ARBA" id="ARBA00004167"/>
    </source>
</evidence>
<keyword evidence="2 6" id="KW-0812">Transmembrane</keyword>
<dbReference type="EMBL" id="VSWD01000012">
    <property type="protein sequence ID" value="KAK3085566.1"/>
    <property type="molecule type" value="Genomic_DNA"/>
</dbReference>
<organism evidence="8 9">
    <name type="scientific">Pinctada imbricata</name>
    <name type="common">Atlantic pearl-oyster</name>
    <name type="synonym">Pinctada martensii</name>
    <dbReference type="NCBI Taxonomy" id="66713"/>
    <lineage>
        <taxon>Eukaryota</taxon>
        <taxon>Metazoa</taxon>
        <taxon>Spiralia</taxon>
        <taxon>Lophotrochozoa</taxon>
        <taxon>Mollusca</taxon>
        <taxon>Bivalvia</taxon>
        <taxon>Autobranchia</taxon>
        <taxon>Pteriomorphia</taxon>
        <taxon>Pterioida</taxon>
        <taxon>Pterioidea</taxon>
        <taxon>Pteriidae</taxon>
        <taxon>Pinctada</taxon>
    </lineage>
</organism>
<evidence type="ECO:0000259" key="7">
    <source>
        <dbReference type="PROSITE" id="PS50104"/>
    </source>
</evidence>
<dbReference type="GO" id="GO:0005886">
    <property type="term" value="C:plasma membrane"/>
    <property type="evidence" value="ECO:0007669"/>
    <property type="project" value="TreeGrafter"/>
</dbReference>
<dbReference type="AlphaFoldDB" id="A0AA88XHS1"/>
<dbReference type="InterPro" id="IPR000157">
    <property type="entry name" value="TIR_dom"/>
</dbReference>
<dbReference type="Proteomes" id="UP001186944">
    <property type="component" value="Unassembled WGS sequence"/>
</dbReference>
<keyword evidence="3" id="KW-0732">Signal</keyword>
<dbReference type="SMART" id="SM00255">
    <property type="entry name" value="TIR"/>
    <property type="match status" value="1"/>
</dbReference>
<evidence type="ECO:0000256" key="6">
    <source>
        <dbReference type="SAM" id="Phobius"/>
    </source>
</evidence>
<gene>
    <name evidence="8" type="ORF">FSP39_005396</name>
</gene>
<dbReference type="SUPFAM" id="SSF52200">
    <property type="entry name" value="Toll/Interleukin receptor TIR domain"/>
    <property type="match status" value="1"/>
</dbReference>
<comment type="caution">
    <text evidence="8">The sequence shown here is derived from an EMBL/GenBank/DDBJ whole genome shotgun (WGS) entry which is preliminary data.</text>
</comment>
<evidence type="ECO:0000256" key="2">
    <source>
        <dbReference type="ARBA" id="ARBA00022692"/>
    </source>
</evidence>
<evidence type="ECO:0000313" key="9">
    <source>
        <dbReference type="Proteomes" id="UP001186944"/>
    </source>
</evidence>
<dbReference type="InterPro" id="IPR035897">
    <property type="entry name" value="Toll_tir_struct_dom_sf"/>
</dbReference>
<dbReference type="GO" id="GO:0007165">
    <property type="term" value="P:signal transduction"/>
    <property type="evidence" value="ECO:0007669"/>
    <property type="project" value="InterPro"/>
</dbReference>
<dbReference type="PANTHER" id="PTHR24365:SF530">
    <property type="entry name" value="MSTPROX-RELATED"/>
    <property type="match status" value="1"/>
</dbReference>
<sequence>MRGLKQLTTLDLSGNRLIALSETTLEEIDILGLESHFNLTLNLSGNPFQCTCDTLYFLKWIESKKDSVKNVILKGLKNDSCSFANLKERSLSEISTIILELEKVCFSKSVVIVLSVILIIVFFFIIIIGVFHRYRWKLRYIYYLTRRSLRGYFNRQNGTGNRRKYFEFDAFISFAEEDRTFAFECLTSEILDRQPSLKLCYHHIHFLPGSGIAENIVNAVHNSRKTICVLSKHFLVSEWCLYEFNMANFEKIYNRGDENSLIILILGHVSYDRIPVTMMSYLQSTSYIEVPEENDDRRVLWNNICDAIHDD</sequence>
<feature type="transmembrane region" description="Helical" evidence="6">
    <location>
        <begin position="110"/>
        <end position="131"/>
    </location>
</feature>
<dbReference type="Pfam" id="PF01582">
    <property type="entry name" value="TIR"/>
    <property type="match status" value="1"/>
</dbReference>
<keyword evidence="5 6" id="KW-0472">Membrane</keyword>
<accession>A0AA88XHS1</accession>
<reference evidence="8" key="1">
    <citation type="submission" date="2019-08" db="EMBL/GenBank/DDBJ databases">
        <title>The improved chromosome-level genome for the pearl oyster Pinctada fucata martensii using PacBio sequencing and Hi-C.</title>
        <authorList>
            <person name="Zheng Z."/>
        </authorList>
    </citation>
    <scope>NUCLEOTIDE SEQUENCE</scope>
    <source>
        <strain evidence="8">ZZ-2019</strain>
        <tissue evidence="8">Adductor muscle</tissue>
    </source>
</reference>